<name>A0A151ASU5_9FIRM</name>
<dbReference type="EMBL" id="LTBC01000022">
    <property type="protein sequence ID" value="KYH30721.1"/>
    <property type="molecule type" value="Genomic_DNA"/>
</dbReference>
<accession>A0A151ASU5</accession>
<dbReference type="AlphaFoldDB" id="A0A151ASU5"/>
<organism evidence="1 2">
    <name type="scientific">Moorella mulderi DSM 14980</name>
    <dbReference type="NCBI Taxonomy" id="1122241"/>
    <lineage>
        <taxon>Bacteria</taxon>
        <taxon>Bacillati</taxon>
        <taxon>Bacillota</taxon>
        <taxon>Clostridia</taxon>
        <taxon>Neomoorellales</taxon>
        <taxon>Neomoorellaceae</taxon>
        <taxon>Neomoorella</taxon>
    </lineage>
</organism>
<reference evidence="1 2" key="1">
    <citation type="submission" date="2016-02" db="EMBL/GenBank/DDBJ databases">
        <title>Genome sequence of Moorella mulderi DSM 14980.</title>
        <authorList>
            <person name="Poehlein A."/>
            <person name="Daniel R."/>
        </authorList>
    </citation>
    <scope>NUCLEOTIDE SEQUENCE [LARGE SCALE GENOMIC DNA]</scope>
    <source>
        <strain evidence="1 2">DSM 14980</strain>
    </source>
</reference>
<dbReference type="OrthoDB" id="1726924at2"/>
<evidence type="ECO:0000313" key="1">
    <source>
        <dbReference type="EMBL" id="KYH30721.1"/>
    </source>
</evidence>
<protein>
    <submittedName>
        <fullName evidence="1">Uncharacterized protein</fullName>
    </submittedName>
</protein>
<dbReference type="PATRIC" id="fig|1122241.3.peg.3134"/>
<keyword evidence="2" id="KW-1185">Reference proteome</keyword>
<dbReference type="Proteomes" id="UP000075670">
    <property type="component" value="Unassembled WGS sequence"/>
</dbReference>
<dbReference type="RefSeq" id="WP_062286022.1">
    <property type="nucleotide sequence ID" value="NZ_LTBC01000022.1"/>
</dbReference>
<comment type="caution">
    <text evidence="1">The sequence shown here is derived from an EMBL/GenBank/DDBJ whole genome shotgun (WGS) entry which is preliminary data.</text>
</comment>
<gene>
    <name evidence="1" type="ORF">MOMUL_29440</name>
</gene>
<evidence type="ECO:0000313" key="2">
    <source>
        <dbReference type="Proteomes" id="UP000075670"/>
    </source>
</evidence>
<proteinExistence type="predicted"/>
<sequence length="129" mass="14492">MSLKERIKNANREGSGLGFLRGREKGDFEKLIGREVTLENAAIVQSNYNDGAENVIFTVQGDNRHYYRTGGNVVVNGFKEITEGLEEEGLNWDIIGVTFSRVKSKNGRAYYTARFRDLRSPAEGEDEAI</sequence>